<evidence type="ECO:0000313" key="2">
    <source>
        <dbReference type="EMBL" id="CAI2367322.1"/>
    </source>
</evidence>
<gene>
    <name evidence="2" type="ORF">ECRASSUSDP1_LOCUS8604</name>
</gene>
<dbReference type="Proteomes" id="UP001295684">
    <property type="component" value="Unassembled WGS sequence"/>
</dbReference>
<accession>A0AAD1UEF7</accession>
<keyword evidence="3" id="KW-1185">Reference proteome</keyword>
<evidence type="ECO:0000256" key="1">
    <source>
        <dbReference type="SAM" id="MobiDB-lite"/>
    </source>
</evidence>
<dbReference type="EMBL" id="CAMPGE010008422">
    <property type="protein sequence ID" value="CAI2367322.1"/>
    <property type="molecule type" value="Genomic_DNA"/>
</dbReference>
<reference evidence="2" key="1">
    <citation type="submission" date="2023-07" db="EMBL/GenBank/DDBJ databases">
        <authorList>
            <consortium name="AG Swart"/>
            <person name="Singh M."/>
            <person name="Singh A."/>
            <person name="Seah K."/>
            <person name="Emmerich C."/>
        </authorList>
    </citation>
    <scope>NUCLEOTIDE SEQUENCE</scope>
    <source>
        <strain evidence="2">DP1</strain>
    </source>
</reference>
<sequence>MKRRTATICVGKKAKKHKITKEYYAKKDIRISHTKPSKSSERESGDGHGGGMREVCDTTEAFSSPMKKCSEKGRISSLSVKYQRTPSTVLKNSNSKSKTIKPVKTARLSQTNLDNTGAVPTVRADSLKNQIISVSARTKKDQNIPDQLITENNAESFETKLIEEEENPCNIVTFTNKFYSHGNDMDVHWVFHYSDIQCRACKPAQTKSGLDSMPELDCLKHLKCPIPYSSVKKKSLSDVSYSEEIPGSINTVYSSESNNRIDDFMSENAVLEKVSGFLNEASFESPTEKNLLASSMHDHEDSIVELDFEQETPILLKLIRSRMSRQKQLKEVNKTVVVDPRCLQKLYAVRKQ</sequence>
<protein>
    <submittedName>
        <fullName evidence="2">Uncharacterized protein</fullName>
    </submittedName>
</protein>
<evidence type="ECO:0000313" key="3">
    <source>
        <dbReference type="Proteomes" id="UP001295684"/>
    </source>
</evidence>
<proteinExistence type="predicted"/>
<name>A0AAD1UEF7_EUPCR</name>
<dbReference type="AlphaFoldDB" id="A0AAD1UEF7"/>
<feature type="region of interest" description="Disordered" evidence="1">
    <location>
        <begin position="27"/>
        <end position="52"/>
    </location>
</feature>
<organism evidence="2 3">
    <name type="scientific">Euplotes crassus</name>
    <dbReference type="NCBI Taxonomy" id="5936"/>
    <lineage>
        <taxon>Eukaryota</taxon>
        <taxon>Sar</taxon>
        <taxon>Alveolata</taxon>
        <taxon>Ciliophora</taxon>
        <taxon>Intramacronucleata</taxon>
        <taxon>Spirotrichea</taxon>
        <taxon>Hypotrichia</taxon>
        <taxon>Euplotida</taxon>
        <taxon>Euplotidae</taxon>
        <taxon>Moneuplotes</taxon>
    </lineage>
</organism>
<comment type="caution">
    <text evidence="2">The sequence shown here is derived from an EMBL/GenBank/DDBJ whole genome shotgun (WGS) entry which is preliminary data.</text>
</comment>